<dbReference type="Pfam" id="PF13302">
    <property type="entry name" value="Acetyltransf_3"/>
    <property type="match status" value="1"/>
</dbReference>
<proteinExistence type="predicted"/>
<keyword evidence="3" id="KW-1185">Reference proteome</keyword>
<name>A0A917GQ87_9BACL</name>
<evidence type="ECO:0000313" key="3">
    <source>
        <dbReference type="Proteomes" id="UP000600247"/>
    </source>
</evidence>
<dbReference type="InterPro" id="IPR000182">
    <property type="entry name" value="GNAT_dom"/>
</dbReference>
<accession>A0A917GQ87</accession>
<dbReference type="PANTHER" id="PTHR43441:SF3">
    <property type="entry name" value="ACETYLTRANSFERASE"/>
    <property type="match status" value="1"/>
</dbReference>
<evidence type="ECO:0000259" key="1">
    <source>
        <dbReference type="PROSITE" id="PS51186"/>
    </source>
</evidence>
<protein>
    <submittedName>
        <fullName evidence="2">Ribosomal-protein-serine acetyltransferase</fullName>
    </submittedName>
</protein>
<dbReference type="EMBL" id="BMHY01000001">
    <property type="protein sequence ID" value="GGG53639.1"/>
    <property type="molecule type" value="Genomic_DNA"/>
</dbReference>
<dbReference type="AlphaFoldDB" id="A0A917GQ87"/>
<dbReference type="Proteomes" id="UP000600247">
    <property type="component" value="Unassembled WGS sequence"/>
</dbReference>
<dbReference type="Gene3D" id="3.40.630.30">
    <property type="match status" value="1"/>
</dbReference>
<gene>
    <name evidence="2" type="ORF">GCM10010918_02960</name>
</gene>
<comment type="caution">
    <text evidence="2">The sequence shown here is derived from an EMBL/GenBank/DDBJ whole genome shotgun (WGS) entry which is preliminary data.</text>
</comment>
<dbReference type="GO" id="GO:0008999">
    <property type="term" value="F:protein-N-terminal-alanine acetyltransferase activity"/>
    <property type="evidence" value="ECO:0007669"/>
    <property type="project" value="TreeGrafter"/>
</dbReference>
<dbReference type="SUPFAM" id="SSF55729">
    <property type="entry name" value="Acyl-CoA N-acyltransferases (Nat)"/>
    <property type="match status" value="1"/>
</dbReference>
<dbReference type="InterPro" id="IPR051908">
    <property type="entry name" value="Ribosomal_N-acetyltransferase"/>
</dbReference>
<dbReference type="InterPro" id="IPR016181">
    <property type="entry name" value="Acyl_CoA_acyltransferase"/>
</dbReference>
<dbReference type="GO" id="GO:1990189">
    <property type="term" value="F:protein N-terminal-serine acetyltransferase activity"/>
    <property type="evidence" value="ECO:0007669"/>
    <property type="project" value="TreeGrafter"/>
</dbReference>
<dbReference type="PROSITE" id="PS51186">
    <property type="entry name" value="GNAT"/>
    <property type="match status" value="1"/>
</dbReference>
<organism evidence="2 3">
    <name type="scientific">Paenibacillus radicis</name>
    <name type="common">ex Gao et al. 2016</name>
    <dbReference type="NCBI Taxonomy" id="1737354"/>
    <lineage>
        <taxon>Bacteria</taxon>
        <taxon>Bacillati</taxon>
        <taxon>Bacillota</taxon>
        <taxon>Bacilli</taxon>
        <taxon>Bacillales</taxon>
        <taxon>Paenibacillaceae</taxon>
        <taxon>Paenibacillus</taxon>
    </lineage>
</organism>
<evidence type="ECO:0000313" key="2">
    <source>
        <dbReference type="EMBL" id="GGG53639.1"/>
    </source>
</evidence>
<reference evidence="2 3" key="1">
    <citation type="journal article" date="2014" name="Int. J. Syst. Evol. Microbiol.">
        <title>Complete genome sequence of Corynebacterium casei LMG S-19264T (=DSM 44701T), isolated from a smear-ripened cheese.</title>
        <authorList>
            <consortium name="US DOE Joint Genome Institute (JGI-PGF)"/>
            <person name="Walter F."/>
            <person name="Albersmeier A."/>
            <person name="Kalinowski J."/>
            <person name="Ruckert C."/>
        </authorList>
    </citation>
    <scope>NUCLEOTIDE SEQUENCE [LARGE SCALE GENOMIC DNA]</scope>
    <source>
        <strain evidence="2 3">CGMCC 1.15286</strain>
    </source>
</reference>
<dbReference type="PANTHER" id="PTHR43441">
    <property type="entry name" value="RIBOSOMAL-PROTEIN-SERINE ACETYLTRANSFERASE"/>
    <property type="match status" value="1"/>
</dbReference>
<dbReference type="GO" id="GO:0005737">
    <property type="term" value="C:cytoplasm"/>
    <property type="evidence" value="ECO:0007669"/>
    <property type="project" value="TreeGrafter"/>
</dbReference>
<sequence>MNPLLFDFPTEFMTERLLLRIPKPGDGKLVYESLQASETELKRWLPFMQKEQNEFDTEANIREAHVKFLAREDLRLLIFMKETGQLVGSSGLHNPNWDIPKFEIGYWLDTRHSGNGIMTEAVEGIVSFAFNELDARRLEIRCDSLNVKSRAIPERLGFTLEGILKNEDLSVDGSELRDTCIYAVIRN</sequence>
<dbReference type="RefSeq" id="WP_188887163.1">
    <property type="nucleotide sequence ID" value="NZ_BMHY01000001.1"/>
</dbReference>
<feature type="domain" description="N-acetyltransferase" evidence="1">
    <location>
        <begin position="31"/>
        <end position="181"/>
    </location>
</feature>